<comment type="caution">
    <text evidence="8">The sequence shown here is derived from an EMBL/GenBank/DDBJ whole genome shotgun (WGS) entry which is preliminary data.</text>
</comment>
<proteinExistence type="predicted"/>
<evidence type="ECO:0000256" key="6">
    <source>
        <dbReference type="ARBA" id="ARBA00023170"/>
    </source>
</evidence>
<dbReference type="InterPro" id="IPR046956">
    <property type="entry name" value="RLP23-like"/>
</dbReference>
<gene>
    <name evidence="8" type="ORF">TIFTF001_009606</name>
</gene>
<dbReference type="Proteomes" id="UP001187192">
    <property type="component" value="Unassembled WGS sequence"/>
</dbReference>
<dbReference type="EMBL" id="BTGU01000011">
    <property type="protein sequence ID" value="GMN40380.1"/>
    <property type="molecule type" value="Genomic_DNA"/>
</dbReference>
<evidence type="ECO:0000313" key="8">
    <source>
        <dbReference type="EMBL" id="GMN40380.1"/>
    </source>
</evidence>
<organism evidence="8 9">
    <name type="scientific">Ficus carica</name>
    <name type="common">Common fig</name>
    <dbReference type="NCBI Taxonomy" id="3494"/>
    <lineage>
        <taxon>Eukaryota</taxon>
        <taxon>Viridiplantae</taxon>
        <taxon>Streptophyta</taxon>
        <taxon>Embryophyta</taxon>
        <taxon>Tracheophyta</taxon>
        <taxon>Spermatophyta</taxon>
        <taxon>Magnoliopsida</taxon>
        <taxon>eudicotyledons</taxon>
        <taxon>Gunneridae</taxon>
        <taxon>Pentapetalae</taxon>
        <taxon>rosids</taxon>
        <taxon>fabids</taxon>
        <taxon>Rosales</taxon>
        <taxon>Moraceae</taxon>
        <taxon>Ficeae</taxon>
        <taxon>Ficus</taxon>
    </lineage>
</organism>
<evidence type="ECO:0000256" key="3">
    <source>
        <dbReference type="ARBA" id="ARBA00022729"/>
    </source>
</evidence>
<keyword evidence="9" id="KW-1185">Reference proteome</keyword>
<evidence type="ECO:0000256" key="4">
    <source>
        <dbReference type="ARBA" id="ARBA00022989"/>
    </source>
</evidence>
<reference evidence="8" key="1">
    <citation type="submission" date="2023-07" db="EMBL/GenBank/DDBJ databases">
        <title>draft genome sequence of fig (Ficus carica).</title>
        <authorList>
            <person name="Takahashi T."/>
            <person name="Nishimura K."/>
        </authorList>
    </citation>
    <scope>NUCLEOTIDE SEQUENCE</scope>
</reference>
<protein>
    <submittedName>
        <fullName evidence="8">Uncharacterized protein</fullName>
    </submittedName>
</protein>
<dbReference type="Gramene" id="FCD_00015260-RA">
    <property type="protein sequence ID" value="FCD_00015260-RA:cds"/>
    <property type="gene ID" value="FCD_00015260"/>
</dbReference>
<keyword evidence="2" id="KW-0812">Transmembrane</keyword>
<evidence type="ECO:0000313" key="9">
    <source>
        <dbReference type="Proteomes" id="UP001187192"/>
    </source>
</evidence>
<keyword evidence="3" id="KW-0732">Signal</keyword>
<comment type="subcellular location">
    <subcellularLocation>
        <location evidence="1">Membrane</location>
        <topology evidence="1">Single-pass type I membrane protein</topology>
    </subcellularLocation>
</comment>
<evidence type="ECO:0000256" key="7">
    <source>
        <dbReference type="ARBA" id="ARBA00023180"/>
    </source>
</evidence>
<keyword evidence="5" id="KW-0472">Membrane</keyword>
<accession>A0AA87ZWR2</accession>
<dbReference type="GO" id="GO:0016020">
    <property type="term" value="C:membrane"/>
    <property type="evidence" value="ECO:0007669"/>
    <property type="project" value="UniProtKB-SubCell"/>
</dbReference>
<dbReference type="PANTHER" id="PTHR48063">
    <property type="entry name" value="LRR RECEPTOR-LIKE KINASE"/>
    <property type="match status" value="1"/>
</dbReference>
<keyword evidence="4" id="KW-1133">Transmembrane helix</keyword>
<dbReference type="PANTHER" id="PTHR48063:SF96">
    <property type="entry name" value="LEUCINE-RICH REPEAT-CONTAINING N-TERMINAL PLANT-TYPE DOMAIN-CONTAINING PROTEIN"/>
    <property type="match status" value="1"/>
</dbReference>
<keyword evidence="7" id="KW-0325">Glycoprotein</keyword>
<evidence type="ECO:0000256" key="5">
    <source>
        <dbReference type="ARBA" id="ARBA00023136"/>
    </source>
</evidence>
<name>A0AA87ZWR2_FICCA</name>
<sequence>MFNGTIKLEMAQRLRNLISLDLSYNSLSVGTSGNHSSWSSFSKISRLMLASCHLTVFPNLKNQSKLVYLDLSDNEIHGKVPNWIWEVGNGSLIYLNLSRNYLEGMQEPYKLPSFLTTLDLHSNHMQGKIPALP</sequence>
<keyword evidence="6" id="KW-0675">Receptor</keyword>
<dbReference type="AlphaFoldDB" id="A0AA87ZWR2"/>
<dbReference type="InterPro" id="IPR001611">
    <property type="entry name" value="Leu-rich_rpt"/>
</dbReference>
<dbReference type="Gene3D" id="3.80.10.10">
    <property type="entry name" value="Ribonuclease Inhibitor"/>
    <property type="match status" value="1"/>
</dbReference>
<dbReference type="Pfam" id="PF00560">
    <property type="entry name" value="LRR_1"/>
    <property type="match status" value="3"/>
</dbReference>
<evidence type="ECO:0000256" key="1">
    <source>
        <dbReference type="ARBA" id="ARBA00004479"/>
    </source>
</evidence>
<dbReference type="InterPro" id="IPR032675">
    <property type="entry name" value="LRR_dom_sf"/>
</dbReference>
<evidence type="ECO:0000256" key="2">
    <source>
        <dbReference type="ARBA" id="ARBA00022692"/>
    </source>
</evidence>
<dbReference type="SUPFAM" id="SSF52058">
    <property type="entry name" value="L domain-like"/>
    <property type="match status" value="1"/>
</dbReference>